<dbReference type="InterPro" id="IPR013471">
    <property type="entry name" value="RNase_Z/BN"/>
</dbReference>
<feature type="compositionally biased region" description="Basic and acidic residues" evidence="21">
    <location>
        <begin position="82"/>
        <end position="107"/>
    </location>
</feature>
<keyword evidence="18" id="KW-0809">Transit peptide</keyword>
<comment type="cofactor">
    <cofactor evidence="2">
        <name>Ca(2+)</name>
        <dbReference type="ChEBI" id="CHEBI:29108"/>
    </cofactor>
</comment>
<evidence type="ECO:0000256" key="20">
    <source>
        <dbReference type="ARBA" id="ARBA00023211"/>
    </source>
</evidence>
<evidence type="ECO:0000256" key="17">
    <source>
        <dbReference type="ARBA" id="ARBA00022842"/>
    </source>
</evidence>
<evidence type="ECO:0000256" key="14">
    <source>
        <dbReference type="ARBA" id="ARBA00022801"/>
    </source>
</evidence>
<sequence length="971" mass="107287">MPCVYSNLRLLFSSSATAAAATATAAASPFLSPLKLKLRRPSSSSSAFPLLPLPPLSSLRSRPLFTIFAAVEPRRRGRRLRHSPDFARGRSRRAFSDDPGRDKRASMEEGAAGFNRKRAEGRDRSDGPRKELQLKKRPRANPVSTISYVQILGTGMDTQDTSSSVLLFFDHQRFIFNAGEGLQRFCTEHKIKLSKIDHIFLSRVCSETSGGLPGLLLTLAGIGDEGMSVNIWGPSDLKYLVDAMKSFIPNAAMVHTNSFGPAPSSDAAAVPDLNQFADPIILVDDDVVKISAVLMWPEESGQNNGVHSAMRPGDMSVVYVCELPELKGKFHPERAKEKGLRPGPEYRELQLGKSVFSKKLNITVHPSDVMDPSIPGPVVLLVDCPTQSHFQRLSSLGSLNDYYADFLGKETQKAVTCVIHLSPASVVSSPDYTNWMKRFGSAQHIIAGHEMKNIEIPILSSSSRIAARLNYLCPQLFPASGFWSLEQSDSVHLSEGTSLSCPSISAENLLKFTLRPRDKIGLDKSYIPNKMAHSNIIDELHTEIPEIVDAAQYIHHLWNGTGETGEERRFMQEEPWLSENSLPNCLENIRRDDLEIVLLGTGSSQPSKYRNVSSIYINLFAKGGMLLDCGEGTLGQMKRRFGVGGADDAVKGLRCIWISHIHADHHSGLARILAQRRDLLKGVPHEPLLVIGPRQLKRFLDAYQRLEDLDMQFLDCRNTTEASLNFFEEASELSIDQSSPESPNSHDVLRKVTNNSSTNVPDSTLFARGAPMQSFWKRPGSPPDISVAFPVLQNMKKMLKEAGLDALVSFPVVHCPQAFGVVLKASERLNSDGKLIEGWKIVYSGDTRPCPELTEASRGATVLIHEATFEDSMVDEAIARNHSTTEEAIQMGASAGVYRIVLTHFSQRYPKIPVFDEAHMHKTCIAFDLMSINIADLPMLPRVLPYLKMLFRNEMIVDESDDTGDSVSVAS</sequence>
<feature type="domain" description="tRNase Z endonuclease" evidence="22">
    <location>
        <begin position="155"/>
        <end position="211"/>
    </location>
</feature>
<evidence type="ECO:0000256" key="21">
    <source>
        <dbReference type="SAM" id="MobiDB-lite"/>
    </source>
</evidence>
<evidence type="ECO:0000256" key="18">
    <source>
        <dbReference type="ARBA" id="ARBA00022946"/>
    </source>
</evidence>
<evidence type="ECO:0000256" key="19">
    <source>
        <dbReference type="ARBA" id="ARBA00023128"/>
    </source>
</evidence>
<name>A0A059AIM0_EUCGR</name>
<dbReference type="SUPFAM" id="SSF56281">
    <property type="entry name" value="Metallo-hydrolase/oxidoreductase"/>
    <property type="match status" value="2"/>
</dbReference>
<dbReference type="GO" id="GO:0046872">
    <property type="term" value="F:metal ion binding"/>
    <property type="evidence" value="ECO:0007669"/>
    <property type="project" value="UniProtKB-KW"/>
</dbReference>
<dbReference type="GO" id="GO:0005739">
    <property type="term" value="C:mitochondrion"/>
    <property type="evidence" value="ECO:0000318"/>
    <property type="project" value="GO_Central"/>
</dbReference>
<dbReference type="eggNOG" id="KOG2121">
    <property type="taxonomic scope" value="Eukaryota"/>
</dbReference>
<dbReference type="Pfam" id="PF13691">
    <property type="entry name" value="Lactamase_B_4"/>
    <property type="match status" value="1"/>
</dbReference>
<evidence type="ECO:0000256" key="16">
    <source>
        <dbReference type="ARBA" id="ARBA00022837"/>
    </source>
</evidence>
<evidence type="ECO:0000256" key="15">
    <source>
        <dbReference type="ARBA" id="ARBA00022833"/>
    </source>
</evidence>
<evidence type="ECO:0000256" key="6">
    <source>
        <dbReference type="ARBA" id="ARBA00004173"/>
    </source>
</evidence>
<keyword evidence="17" id="KW-0460">Magnesium</keyword>
<dbReference type="OrthoDB" id="527344at2759"/>
<evidence type="ECO:0000256" key="7">
    <source>
        <dbReference type="ARBA" id="ARBA00007823"/>
    </source>
</evidence>
<comment type="subcellular location">
    <subcellularLocation>
        <location evidence="6">Mitochondrion</location>
    </subcellularLocation>
</comment>
<dbReference type="Gene3D" id="3.60.15.10">
    <property type="entry name" value="Ribonuclease Z/Hydroxyacylglutathione hydrolase-like"/>
    <property type="match status" value="2"/>
</dbReference>
<feature type="region of interest" description="Disordered" evidence="21">
    <location>
        <begin position="78"/>
        <end position="139"/>
    </location>
</feature>
<comment type="cofactor">
    <cofactor evidence="5">
        <name>Zn(2+)</name>
        <dbReference type="ChEBI" id="CHEBI:29105"/>
    </cofactor>
</comment>
<dbReference type="GO" id="GO:1990180">
    <property type="term" value="P:mitochondrial tRNA 3'-end processing"/>
    <property type="evidence" value="ECO:0000318"/>
    <property type="project" value="GO_Central"/>
</dbReference>
<keyword evidence="12" id="KW-0479">Metal-binding</keyword>
<dbReference type="PANTHER" id="PTHR12553">
    <property type="entry name" value="ZINC PHOSPHODIESTERASE ELAC PROTEIN 2"/>
    <property type="match status" value="1"/>
</dbReference>
<keyword evidence="14" id="KW-0378">Hydrolase</keyword>
<evidence type="ECO:0000256" key="3">
    <source>
        <dbReference type="ARBA" id="ARBA00001936"/>
    </source>
</evidence>
<dbReference type="InterPro" id="IPR047151">
    <property type="entry name" value="RNZ2-like"/>
</dbReference>
<dbReference type="EMBL" id="KK198762">
    <property type="protein sequence ID" value="KCW53688.1"/>
    <property type="molecule type" value="Genomic_DNA"/>
</dbReference>
<comment type="cofactor">
    <cofactor evidence="4">
        <name>Mg(2+)</name>
        <dbReference type="ChEBI" id="CHEBI:18420"/>
    </cofactor>
</comment>
<dbReference type="FunFam" id="3.60.15.10:FF:000052">
    <property type="entry name" value="tRNAse Z TRZ4, mitochondrial"/>
    <property type="match status" value="1"/>
</dbReference>
<dbReference type="PANTHER" id="PTHR12553:SF49">
    <property type="entry name" value="ZINC PHOSPHODIESTERASE ELAC PROTEIN 2"/>
    <property type="match status" value="1"/>
</dbReference>
<dbReference type="InterPro" id="IPR036866">
    <property type="entry name" value="RibonucZ/Hydroxyglut_hydro"/>
</dbReference>
<evidence type="ECO:0000256" key="11">
    <source>
        <dbReference type="ARBA" id="ARBA00022722"/>
    </source>
</evidence>
<dbReference type="Gramene" id="KCW53688">
    <property type="protein sequence ID" value="KCW53688"/>
    <property type="gene ID" value="EUGRSUZ_J02950"/>
</dbReference>
<evidence type="ECO:0000256" key="9">
    <source>
        <dbReference type="ARBA" id="ARBA00012477"/>
    </source>
</evidence>
<dbReference type="KEGG" id="egr:104423087"/>
<evidence type="ECO:0000256" key="12">
    <source>
        <dbReference type="ARBA" id="ARBA00022723"/>
    </source>
</evidence>
<reference evidence="23" key="1">
    <citation type="submission" date="2013-07" db="EMBL/GenBank/DDBJ databases">
        <title>The genome of Eucalyptus grandis.</title>
        <authorList>
            <person name="Schmutz J."/>
            <person name="Hayes R."/>
            <person name="Myburg A."/>
            <person name="Tuskan G."/>
            <person name="Grattapaglia D."/>
            <person name="Rokhsar D.S."/>
        </authorList>
    </citation>
    <scope>NUCLEOTIDE SEQUENCE</scope>
    <source>
        <tissue evidence="23">Leaf extractions</tissue>
    </source>
</reference>
<comment type="subunit">
    <text evidence="8">Homodimer.</text>
</comment>
<keyword evidence="10" id="KW-0819">tRNA processing</keyword>
<evidence type="ECO:0000256" key="13">
    <source>
        <dbReference type="ARBA" id="ARBA00022759"/>
    </source>
</evidence>
<dbReference type="CDD" id="cd07718">
    <property type="entry name" value="RNaseZ_ELAC1_ELAC2-C-term-like_MBL-fold"/>
    <property type="match status" value="1"/>
</dbReference>
<keyword evidence="15" id="KW-0862">Zinc</keyword>
<evidence type="ECO:0000256" key="10">
    <source>
        <dbReference type="ARBA" id="ARBA00022694"/>
    </source>
</evidence>
<dbReference type="FunFam" id="3.60.15.10:FF:000037">
    <property type="entry name" value="tRNAse Z4"/>
    <property type="match status" value="1"/>
</dbReference>
<dbReference type="Pfam" id="PF23023">
    <property type="entry name" value="Anti-Pycsar_Apyc1"/>
    <property type="match status" value="1"/>
</dbReference>
<dbReference type="FunCoup" id="A0A059AIM0">
    <property type="interactions" value="3619"/>
</dbReference>
<comment type="cofactor">
    <cofactor evidence="3">
        <name>Mn(2+)</name>
        <dbReference type="ChEBI" id="CHEBI:29035"/>
    </cofactor>
</comment>
<dbReference type="STRING" id="71139.A0A059AIM0"/>
<evidence type="ECO:0000256" key="4">
    <source>
        <dbReference type="ARBA" id="ARBA00001946"/>
    </source>
</evidence>
<keyword evidence="13" id="KW-0255">Endonuclease</keyword>
<dbReference type="InParanoid" id="A0A059AIM0"/>
<accession>A0A059AIM0</accession>
<dbReference type="HAMAP" id="MF_01818">
    <property type="entry name" value="RNase_Z_BN"/>
    <property type="match status" value="1"/>
</dbReference>
<comment type="similarity">
    <text evidence="7">Belongs to the RNase Z family.</text>
</comment>
<dbReference type="EC" id="3.1.26.11" evidence="9"/>
<gene>
    <name evidence="23" type="ORF">EUGRSUZ_J02950</name>
</gene>
<organism evidence="23">
    <name type="scientific">Eucalyptus grandis</name>
    <name type="common">Flooded gum</name>
    <dbReference type="NCBI Taxonomy" id="71139"/>
    <lineage>
        <taxon>Eukaryota</taxon>
        <taxon>Viridiplantae</taxon>
        <taxon>Streptophyta</taxon>
        <taxon>Embryophyta</taxon>
        <taxon>Tracheophyta</taxon>
        <taxon>Spermatophyta</taxon>
        <taxon>Magnoliopsida</taxon>
        <taxon>eudicotyledons</taxon>
        <taxon>Gunneridae</taxon>
        <taxon>Pentapetalae</taxon>
        <taxon>rosids</taxon>
        <taxon>malvids</taxon>
        <taxon>Myrtales</taxon>
        <taxon>Myrtaceae</taxon>
        <taxon>Myrtoideae</taxon>
        <taxon>Eucalypteae</taxon>
        <taxon>Eucalyptus</taxon>
    </lineage>
</organism>
<keyword evidence="19" id="KW-0496">Mitochondrion</keyword>
<dbReference type="GO" id="GO:0042781">
    <property type="term" value="F:3'-tRNA processing endoribonuclease activity"/>
    <property type="evidence" value="ECO:0000318"/>
    <property type="project" value="GO_Central"/>
</dbReference>
<proteinExistence type="inferred from homology"/>
<keyword evidence="20" id="KW-0464">Manganese</keyword>
<evidence type="ECO:0000259" key="22">
    <source>
        <dbReference type="Pfam" id="PF13691"/>
    </source>
</evidence>
<evidence type="ECO:0000256" key="5">
    <source>
        <dbReference type="ARBA" id="ARBA00001947"/>
    </source>
</evidence>
<dbReference type="InterPro" id="IPR027794">
    <property type="entry name" value="tRNase_Z_dom"/>
</dbReference>
<keyword evidence="16" id="KW-0106">Calcium</keyword>
<keyword evidence="11" id="KW-0540">Nuclease</keyword>
<dbReference type="OMA" id="INYICQL"/>
<protein>
    <recommendedName>
        <fullName evidence="9">ribonuclease Z</fullName>
        <ecNumber evidence="9">3.1.26.11</ecNumber>
    </recommendedName>
</protein>
<evidence type="ECO:0000256" key="8">
    <source>
        <dbReference type="ARBA" id="ARBA00011738"/>
    </source>
</evidence>
<evidence type="ECO:0000256" key="2">
    <source>
        <dbReference type="ARBA" id="ARBA00001913"/>
    </source>
</evidence>
<evidence type="ECO:0000313" key="23">
    <source>
        <dbReference type="EMBL" id="KCW53688.1"/>
    </source>
</evidence>
<feature type="compositionally biased region" description="Basic and acidic residues" evidence="21">
    <location>
        <begin position="117"/>
        <end position="134"/>
    </location>
</feature>
<comment type="catalytic activity">
    <reaction evidence="1">
        <text>Endonucleolytic cleavage of RNA, removing extra 3' nucleotides from tRNA precursor, generating 3' termini of tRNAs. A 3'-hydroxy group is left at the tRNA terminus and a 5'-phosphoryl group is left at the trailer molecule.</text>
        <dbReference type="EC" id="3.1.26.11"/>
    </reaction>
</comment>
<dbReference type="AlphaFoldDB" id="A0A059AIM0"/>
<evidence type="ECO:0000256" key="1">
    <source>
        <dbReference type="ARBA" id="ARBA00000402"/>
    </source>
</evidence>